<dbReference type="EMBL" id="CP093326">
    <property type="protein sequence ID" value="UNK44549.1"/>
    <property type="molecule type" value="Genomic_DNA"/>
</dbReference>
<dbReference type="Gene3D" id="3.40.50.300">
    <property type="entry name" value="P-loop containing nucleotide triphosphate hydrolases"/>
    <property type="match status" value="1"/>
</dbReference>
<dbReference type="HAMAP" id="MF_00376">
    <property type="entry name" value="Dephospho_CoA_kinase"/>
    <property type="match status" value="1"/>
</dbReference>
<accession>A0ABY3W373</accession>
<dbReference type="Gene3D" id="3.30.460.10">
    <property type="entry name" value="Beta Polymerase, domain 2"/>
    <property type="match status" value="1"/>
</dbReference>
<dbReference type="PANTHER" id="PTHR10695">
    <property type="entry name" value="DEPHOSPHO-COA KINASE-RELATED"/>
    <property type="match status" value="1"/>
</dbReference>
<keyword evidence="6" id="KW-0173">Coenzyme A biosynthesis</keyword>
<name>A0ABY3W373_9MICC</name>
<protein>
    <recommendedName>
        <fullName evidence="6 7">Dephospho-CoA kinase</fullName>
        <ecNumber evidence="6 7">2.7.1.24</ecNumber>
    </recommendedName>
    <alternativeName>
        <fullName evidence="6">Dephosphocoenzyme A kinase</fullName>
    </alternativeName>
</protein>
<keyword evidence="6 8" id="KW-0808">Transferase</keyword>
<organism evidence="8 9">
    <name type="scientific">Arthrobacter sulfonylureivorans</name>
    <dbReference type="NCBI Taxonomy" id="2486855"/>
    <lineage>
        <taxon>Bacteria</taxon>
        <taxon>Bacillati</taxon>
        <taxon>Actinomycetota</taxon>
        <taxon>Actinomycetes</taxon>
        <taxon>Micrococcales</taxon>
        <taxon>Micrococcaceae</taxon>
        <taxon>Arthrobacter</taxon>
    </lineage>
</organism>
<dbReference type="CDD" id="cd02022">
    <property type="entry name" value="DPCK"/>
    <property type="match status" value="1"/>
</dbReference>
<dbReference type="InterPro" id="IPR007344">
    <property type="entry name" value="GrpB/CoaE"/>
</dbReference>
<dbReference type="GO" id="GO:0004140">
    <property type="term" value="F:dephospho-CoA kinase activity"/>
    <property type="evidence" value="ECO:0007669"/>
    <property type="project" value="UniProtKB-EC"/>
</dbReference>
<evidence type="ECO:0000256" key="4">
    <source>
        <dbReference type="ARBA" id="ARBA00022741"/>
    </source>
</evidence>
<dbReference type="Pfam" id="PF01121">
    <property type="entry name" value="CoaE"/>
    <property type="match status" value="1"/>
</dbReference>
<dbReference type="SUPFAM" id="SSF52540">
    <property type="entry name" value="P-loop containing nucleoside triphosphate hydrolases"/>
    <property type="match status" value="1"/>
</dbReference>
<dbReference type="PANTHER" id="PTHR10695:SF46">
    <property type="entry name" value="BIFUNCTIONAL COENZYME A SYNTHASE-RELATED"/>
    <property type="match status" value="1"/>
</dbReference>
<evidence type="ECO:0000256" key="5">
    <source>
        <dbReference type="ARBA" id="ARBA00022840"/>
    </source>
</evidence>
<evidence type="ECO:0000256" key="6">
    <source>
        <dbReference type="HAMAP-Rule" id="MF_00376"/>
    </source>
</evidence>
<reference evidence="8 9" key="1">
    <citation type="submission" date="2022-03" db="EMBL/GenBank/DDBJ databases">
        <title>Isotopic signatures of nitrous oxide derived from detoxification processes.</title>
        <authorList>
            <person name="Behrendt U."/>
            <person name="Buchen C."/>
            <person name="Well R."/>
            <person name="Ulrich A."/>
            <person name="Rohe L."/>
            <person name="Kolb S."/>
            <person name="Schloter M."/>
            <person name="Horn M.A."/>
            <person name="Augustin J."/>
        </authorList>
    </citation>
    <scope>NUCLEOTIDE SEQUENCE [LARGE SCALE GENOMIC DNA]</scope>
    <source>
        <strain evidence="8 9">S4-C24</strain>
    </source>
</reference>
<dbReference type="InterPro" id="IPR043519">
    <property type="entry name" value="NT_sf"/>
</dbReference>
<dbReference type="Pfam" id="PF04229">
    <property type="entry name" value="GrpB"/>
    <property type="match status" value="1"/>
</dbReference>
<dbReference type="NCBIfam" id="NF002879">
    <property type="entry name" value="PRK03333.1"/>
    <property type="match status" value="1"/>
</dbReference>
<dbReference type="PROSITE" id="PS51219">
    <property type="entry name" value="DPCK"/>
    <property type="match status" value="1"/>
</dbReference>
<dbReference type="InterPro" id="IPR001977">
    <property type="entry name" value="Depp_CoAkinase"/>
</dbReference>
<gene>
    <name evidence="6 8" type="primary">coaE</name>
    <name evidence="8" type="ORF">MNQ99_11125</name>
</gene>
<dbReference type="RefSeq" id="WP_241912989.1">
    <property type="nucleotide sequence ID" value="NZ_CP093326.1"/>
</dbReference>
<evidence type="ECO:0000256" key="3">
    <source>
        <dbReference type="ARBA" id="ARBA00022490"/>
    </source>
</evidence>
<dbReference type="InterPro" id="IPR027417">
    <property type="entry name" value="P-loop_NTPase"/>
</dbReference>
<comment type="similarity">
    <text evidence="6">Belongs to the CoaE family.</text>
</comment>
<evidence type="ECO:0000313" key="8">
    <source>
        <dbReference type="EMBL" id="UNK44549.1"/>
    </source>
</evidence>
<proteinExistence type="inferred from homology"/>
<keyword evidence="9" id="KW-1185">Reference proteome</keyword>
<keyword evidence="4 6" id="KW-0547">Nucleotide-binding</keyword>
<dbReference type="SUPFAM" id="SSF81301">
    <property type="entry name" value="Nucleotidyltransferase"/>
    <property type="match status" value="1"/>
</dbReference>
<dbReference type="EC" id="2.7.1.24" evidence="6 7"/>
<comment type="function">
    <text evidence="6">Catalyzes the phosphorylation of the 3'-hydroxyl group of dephosphocoenzyme A to form coenzyme A.</text>
</comment>
<evidence type="ECO:0000313" key="9">
    <source>
        <dbReference type="Proteomes" id="UP000829069"/>
    </source>
</evidence>
<evidence type="ECO:0000256" key="7">
    <source>
        <dbReference type="NCBIfam" id="TIGR00152"/>
    </source>
</evidence>
<keyword evidence="5 6" id="KW-0067">ATP-binding</keyword>
<feature type="binding site" evidence="6">
    <location>
        <begin position="11"/>
        <end position="16"/>
    </location>
    <ligand>
        <name>ATP</name>
        <dbReference type="ChEBI" id="CHEBI:30616"/>
    </ligand>
</feature>
<dbReference type="Proteomes" id="UP000829069">
    <property type="component" value="Chromosome"/>
</dbReference>
<comment type="catalytic activity">
    <reaction evidence="6">
        <text>3'-dephospho-CoA + ATP = ADP + CoA + H(+)</text>
        <dbReference type="Rhea" id="RHEA:18245"/>
        <dbReference type="ChEBI" id="CHEBI:15378"/>
        <dbReference type="ChEBI" id="CHEBI:30616"/>
        <dbReference type="ChEBI" id="CHEBI:57287"/>
        <dbReference type="ChEBI" id="CHEBI:57328"/>
        <dbReference type="ChEBI" id="CHEBI:456216"/>
        <dbReference type="EC" id="2.7.1.24"/>
    </reaction>
</comment>
<evidence type="ECO:0000256" key="2">
    <source>
        <dbReference type="ARBA" id="ARBA00011058"/>
    </source>
</evidence>
<comment type="similarity">
    <text evidence="2">In the C-terminal section; belongs to the UPF0157 (GrpB) family.</text>
</comment>
<keyword evidence="3 6" id="KW-0963">Cytoplasm</keyword>
<dbReference type="NCBIfam" id="TIGR00152">
    <property type="entry name" value="dephospho-CoA kinase"/>
    <property type="match status" value="1"/>
</dbReference>
<keyword evidence="6 8" id="KW-0418">Kinase</keyword>
<evidence type="ECO:0000256" key="1">
    <source>
        <dbReference type="ARBA" id="ARBA00008826"/>
    </source>
</evidence>
<comment type="pathway">
    <text evidence="6">Cofactor biosynthesis; coenzyme A biosynthesis; CoA from (R)-pantothenate: step 5/5.</text>
</comment>
<comment type="similarity">
    <text evidence="1">In the N-terminal section; belongs to the CoaE family.</text>
</comment>
<sequence>MLRIGLTGGIAAGKSLAARRLAELGATLVDADAIAREVVEPGTDGLLAVVEAFGPEILDDEGRLNRPALGALVFNDPAQRERLNAIVHPLVRARAAELTAAAGEGGILVQDIPLLVETGQSPSFHLVLVIDAPEEERLRRMVEDRGMTDADARSRMAAQASSAERRAAADVVLDNTGTREQLLAALDVLWEERLVPFNQNLLAGRLAPRVGPPVLLAPQPQWPAQAALLAERIRRTDPRILAVDHIGSTAVPGLPAKDVLDLQVTVASMADADSAADALAAAGFPRWPGSWRDTAKPQHPEPGDWAKRLHGNADPGRAVNVHVRAVGSPGWRFALLFRDWLRADPGAAEAYVAEKRRLAGLHASDASTGRYARAKEGWFSQTADPQMNRWAVDTGWKPPALGG</sequence>
<comment type="subcellular location">
    <subcellularLocation>
        <location evidence="6">Cytoplasm</location>
    </subcellularLocation>
</comment>